<proteinExistence type="predicted"/>
<gene>
    <name evidence="1" type="ORF">UFOVP454_9</name>
</gene>
<protein>
    <submittedName>
        <fullName evidence="1">Uncharacterized protein</fullName>
    </submittedName>
</protein>
<reference evidence="1" key="1">
    <citation type="submission" date="2020-04" db="EMBL/GenBank/DDBJ databases">
        <authorList>
            <person name="Chiriac C."/>
            <person name="Salcher M."/>
            <person name="Ghai R."/>
            <person name="Kavagutti S V."/>
        </authorList>
    </citation>
    <scope>NUCLEOTIDE SEQUENCE</scope>
</reference>
<evidence type="ECO:0000313" key="1">
    <source>
        <dbReference type="EMBL" id="CAB4144039.1"/>
    </source>
</evidence>
<accession>A0A6J5MKG3</accession>
<dbReference type="EMBL" id="LR796440">
    <property type="protein sequence ID" value="CAB4144039.1"/>
    <property type="molecule type" value="Genomic_DNA"/>
</dbReference>
<sequence length="564" mass="60451">MPLNLSGPISLGGSTTGQSINLELGKAATATAALNDTDVRTLAGITSGVITMPTDFYGKSTGPTVVKWWIRHDINFESFSTVTFLEEHPTDKNAYGIINHVLFGTRDRLSYFKFNTATYTIDWRFASPHSSGTNFVGGSQAVISWDTTQNGMLMNIGGGNSGGTGIRSNHYCLVNPSTGSISSKIGTNGTFTWAYIPKFTNGIYSGSFSGTGTSTNYKYFNVVDAFTPVNNVVRILIGSDSVMNLCVGPTASGNEMHIVGSNGGSSSPRWNGVVRIDSNLQIDATSYHWFNGYGLNGQTRINASNAIIAPRINPNDTGHYYIMFLAGPNSGFNNGAANGNNKSIVIAKINRTTRAFVWQKGIYNSSNSITQFGTTHTLDFIRGDAGFRHLSDGGCVILFREYSTAFVSGVVNITRFNSSGDHVWTTRVIPSSTTVTPNFNELNGFINSVAFDESSFILRMGIGESSGNTMFTGAINLPMDGSNNFTIPQAPGTMGNNKLSFTFTSSTTPYHTYFNPGITLSSTSGGWTGNVNNSHPIGQLQPNTNNFGYDQSYFPPASLTGGAI</sequence>
<name>A0A6J5MKG3_9CAUD</name>
<organism evidence="1">
    <name type="scientific">uncultured Caudovirales phage</name>
    <dbReference type="NCBI Taxonomy" id="2100421"/>
    <lineage>
        <taxon>Viruses</taxon>
        <taxon>Duplodnaviria</taxon>
        <taxon>Heunggongvirae</taxon>
        <taxon>Uroviricota</taxon>
        <taxon>Caudoviricetes</taxon>
        <taxon>Peduoviridae</taxon>
        <taxon>Maltschvirus</taxon>
        <taxon>Maltschvirus maltsch</taxon>
    </lineage>
</organism>